<geneLocation type="plasmid" evidence="5">
    <name>pRi2659</name>
</geneLocation>
<dbReference type="GO" id="GO:0003700">
    <property type="term" value="F:DNA-binding transcription factor activity"/>
    <property type="evidence" value="ECO:0007669"/>
    <property type="project" value="TreeGrafter"/>
</dbReference>
<name>A8W0A3_RHIRH</name>
<dbReference type="InterPro" id="IPR010982">
    <property type="entry name" value="Lambda_DNA-bd_dom_sf"/>
</dbReference>
<organism evidence="5">
    <name type="scientific">Rhizobium rhizogenes</name>
    <name type="common">Agrobacterium rhizogenes</name>
    <dbReference type="NCBI Taxonomy" id="359"/>
    <lineage>
        <taxon>Bacteria</taxon>
        <taxon>Pseudomonadati</taxon>
        <taxon>Pseudomonadota</taxon>
        <taxon>Alphaproteobacteria</taxon>
        <taxon>Hyphomicrobiales</taxon>
        <taxon>Rhizobiaceae</taxon>
        <taxon>Rhizobium/Agrobacterium group</taxon>
        <taxon>Rhizobium</taxon>
    </lineage>
</organism>
<protein>
    <submittedName>
        <fullName evidence="5">Rcorf81</fullName>
    </submittedName>
</protein>
<feature type="domain" description="HTH cro/C1-type" evidence="4">
    <location>
        <begin position="5"/>
        <end position="59"/>
    </location>
</feature>
<dbReference type="Gene3D" id="1.10.260.40">
    <property type="entry name" value="lambda repressor-like DNA-binding domains"/>
    <property type="match status" value="1"/>
</dbReference>
<dbReference type="InterPro" id="IPR001387">
    <property type="entry name" value="Cro/C1-type_HTH"/>
</dbReference>
<dbReference type="InterPro" id="IPR050807">
    <property type="entry name" value="TransReg_Diox_bact_type"/>
</dbReference>
<keyword evidence="3" id="KW-0804">Transcription</keyword>
<dbReference type="SMART" id="SM00530">
    <property type="entry name" value="HTH_XRE"/>
    <property type="match status" value="1"/>
</dbReference>
<keyword evidence="1" id="KW-0805">Transcription regulation</keyword>
<dbReference type="GO" id="GO:0003677">
    <property type="term" value="F:DNA binding"/>
    <property type="evidence" value="ECO:0007669"/>
    <property type="project" value="UniProtKB-KW"/>
</dbReference>
<dbReference type="PROSITE" id="PS50943">
    <property type="entry name" value="HTH_CROC1"/>
    <property type="match status" value="1"/>
</dbReference>
<dbReference type="EMBL" id="EU186381">
    <property type="protein sequence ID" value="ABW33638.1"/>
    <property type="molecule type" value="Genomic_DNA"/>
</dbReference>
<dbReference type="PANTHER" id="PTHR46797:SF23">
    <property type="entry name" value="HTH-TYPE TRANSCRIPTIONAL REGULATOR SUTR"/>
    <property type="match status" value="1"/>
</dbReference>
<sequence length="62" mass="6760">MAINMRRIRHGKQLTQEEVAHRTGLSVRHVGAIERAEMSATVTVLGQIAEALGVEPAVLVTR</sequence>
<dbReference type="GO" id="GO:0005829">
    <property type="term" value="C:cytosol"/>
    <property type="evidence" value="ECO:0007669"/>
    <property type="project" value="TreeGrafter"/>
</dbReference>
<evidence type="ECO:0000256" key="3">
    <source>
        <dbReference type="ARBA" id="ARBA00023163"/>
    </source>
</evidence>
<keyword evidence="5" id="KW-0614">Plasmid</keyword>
<dbReference type="SUPFAM" id="SSF47413">
    <property type="entry name" value="lambda repressor-like DNA-binding domains"/>
    <property type="match status" value="1"/>
</dbReference>
<reference evidence="5" key="1">
    <citation type="journal article" date="2007" name="In Vitro Cell. Dev. Biol. Plant">
        <title>Disarming and sequencing of Agrobacterium rhizogenes strain K599 (NCPPB2659) plasmid pRi2659.</title>
        <authorList>
            <person name="Mankin S.L."/>
            <person name="Hill D.S."/>
            <person name="Olhoft P.M."/>
            <person name="Toren E."/>
            <person name="Wenck A.R."/>
            <person name="Nea L."/>
            <person name="Xing L."/>
            <person name="Brown J.A."/>
            <person name="Fu H."/>
            <person name="Ireland L."/>
            <person name="Jia H."/>
            <person name="Hillebrand H."/>
            <person name="Jones T."/>
            <person name="Song H.-S."/>
        </authorList>
    </citation>
    <scope>NUCLEOTIDE SEQUENCE</scope>
    <source>
        <strain evidence="5">K599</strain>
        <plasmid evidence="5">pRi2659</plasmid>
    </source>
</reference>
<evidence type="ECO:0000256" key="2">
    <source>
        <dbReference type="ARBA" id="ARBA00023125"/>
    </source>
</evidence>
<accession>A8W0A3</accession>
<dbReference type="CDD" id="cd00093">
    <property type="entry name" value="HTH_XRE"/>
    <property type="match status" value="1"/>
</dbReference>
<evidence type="ECO:0000313" key="5">
    <source>
        <dbReference type="EMBL" id="ABW33638.1"/>
    </source>
</evidence>
<dbReference type="PANTHER" id="PTHR46797">
    <property type="entry name" value="HTH-TYPE TRANSCRIPTIONAL REGULATOR"/>
    <property type="match status" value="1"/>
</dbReference>
<evidence type="ECO:0000256" key="1">
    <source>
        <dbReference type="ARBA" id="ARBA00023015"/>
    </source>
</evidence>
<proteinExistence type="predicted"/>
<dbReference type="AlphaFoldDB" id="A8W0A3"/>
<evidence type="ECO:0000259" key="4">
    <source>
        <dbReference type="PROSITE" id="PS50943"/>
    </source>
</evidence>
<dbReference type="Pfam" id="PF01381">
    <property type="entry name" value="HTH_3"/>
    <property type="match status" value="1"/>
</dbReference>
<keyword evidence="2" id="KW-0238">DNA-binding</keyword>